<dbReference type="EMBL" id="WEGJ01000001">
    <property type="protein sequence ID" value="MQY10262.1"/>
    <property type="molecule type" value="Genomic_DNA"/>
</dbReference>
<organism evidence="2 3">
    <name type="scientific">Streptomyces smaragdinus</name>
    <dbReference type="NCBI Taxonomy" id="2585196"/>
    <lineage>
        <taxon>Bacteria</taxon>
        <taxon>Bacillati</taxon>
        <taxon>Actinomycetota</taxon>
        <taxon>Actinomycetes</taxon>
        <taxon>Kitasatosporales</taxon>
        <taxon>Streptomycetaceae</taxon>
        <taxon>Streptomyces</taxon>
    </lineage>
</organism>
<feature type="region of interest" description="Disordered" evidence="1">
    <location>
        <begin position="1"/>
        <end position="26"/>
    </location>
</feature>
<name>A0A7K0CAT5_9ACTN</name>
<keyword evidence="3" id="KW-1185">Reference proteome</keyword>
<dbReference type="InterPro" id="IPR011989">
    <property type="entry name" value="ARM-like"/>
</dbReference>
<reference evidence="2 3" key="1">
    <citation type="submission" date="2019-10" db="EMBL/GenBank/DDBJ databases">
        <title>Streptomyces smaragdinus sp. nov. and Streptomyces fabii sp. nov., isolated from the gut of fungus growing-termite Macrotermes natalensis.</title>
        <authorList>
            <person name="Schwitalla J."/>
            <person name="Benndorf R."/>
            <person name="Martin K."/>
            <person name="De Beer W."/>
            <person name="Kaster A.-K."/>
            <person name="Vollmers J."/>
            <person name="Poulsen M."/>
            <person name="Beemelmanns C."/>
        </authorList>
    </citation>
    <scope>NUCLEOTIDE SEQUENCE [LARGE SCALE GENOMIC DNA]</scope>
    <source>
        <strain evidence="2 3">RB5</strain>
    </source>
</reference>
<comment type="caution">
    <text evidence="2">The sequence shown here is derived from an EMBL/GenBank/DDBJ whole genome shotgun (WGS) entry which is preliminary data.</text>
</comment>
<dbReference type="AlphaFoldDB" id="A0A7K0CAT5"/>
<feature type="compositionally biased region" description="Basic and acidic residues" evidence="1">
    <location>
        <begin position="1"/>
        <end position="24"/>
    </location>
</feature>
<dbReference type="OrthoDB" id="4512558at2"/>
<dbReference type="InterPro" id="IPR016024">
    <property type="entry name" value="ARM-type_fold"/>
</dbReference>
<dbReference type="Pfam" id="PF13646">
    <property type="entry name" value="HEAT_2"/>
    <property type="match status" value="1"/>
</dbReference>
<gene>
    <name evidence="2" type="ORF">SRB5_03690</name>
</gene>
<evidence type="ECO:0000313" key="3">
    <source>
        <dbReference type="Proteomes" id="UP000466345"/>
    </source>
</evidence>
<evidence type="ECO:0000256" key="1">
    <source>
        <dbReference type="SAM" id="MobiDB-lite"/>
    </source>
</evidence>
<dbReference type="SUPFAM" id="SSF48371">
    <property type="entry name" value="ARM repeat"/>
    <property type="match status" value="1"/>
</dbReference>
<protein>
    <submittedName>
        <fullName evidence="2">Uncharacterized protein</fullName>
    </submittedName>
</protein>
<sequence>MREIAVPDETSAHPRIGQESRTGAEPDDLSLRLASLSHPDATVRRAAVDGIKSHGGGDPRCVTALLPLLHDPDPMTRSLAWHVLTSWGPSTVPLLQEIRRAGPGRLRAVALTALAQIAGEDGLPARDRAAVERLIRIQLPGDRPKPLSGCWIHWIAVPTGDQQGILDLLGLTQPRPVTFVLANDVLDADSHHGRPECFARVFVSPELDGWTFVAGRWFDPIADERADEVLLACERLSARYGRAQAYYYGAQGDGSAWVVAENGVIIRRYSETGDGDDCLLTIGSPLQYERDRRVELGLAPDWDAAQVSENEEDEWKWAAFDMAPDLARAIGFSPLTIGSDTSMRGTGVLALTEYGSAHGVPAGAYSI</sequence>
<accession>A0A7K0CAT5</accession>
<dbReference type="Gene3D" id="1.25.10.10">
    <property type="entry name" value="Leucine-rich Repeat Variant"/>
    <property type="match status" value="1"/>
</dbReference>
<proteinExistence type="predicted"/>
<dbReference type="Proteomes" id="UP000466345">
    <property type="component" value="Unassembled WGS sequence"/>
</dbReference>
<evidence type="ECO:0000313" key="2">
    <source>
        <dbReference type="EMBL" id="MQY10262.1"/>
    </source>
</evidence>